<dbReference type="OrthoDB" id="1594986at2759"/>
<dbReference type="Pfam" id="PF00621">
    <property type="entry name" value="RhoGEF"/>
    <property type="match status" value="1"/>
</dbReference>
<evidence type="ECO:0000313" key="4">
    <source>
        <dbReference type="EnsemblMetazoa" id="CapteP107186"/>
    </source>
</evidence>
<dbReference type="STRING" id="283909.R7TQX3"/>
<feature type="transmembrane region" description="Helical" evidence="1">
    <location>
        <begin position="268"/>
        <end position="292"/>
    </location>
</feature>
<dbReference type="PROSITE" id="PS50010">
    <property type="entry name" value="DH_2"/>
    <property type="match status" value="1"/>
</dbReference>
<reference evidence="3 5" key="2">
    <citation type="journal article" date="2013" name="Nature">
        <title>Insights into bilaterian evolution from three spiralian genomes.</title>
        <authorList>
            <person name="Simakov O."/>
            <person name="Marletaz F."/>
            <person name="Cho S.J."/>
            <person name="Edsinger-Gonzales E."/>
            <person name="Havlak P."/>
            <person name="Hellsten U."/>
            <person name="Kuo D.H."/>
            <person name="Larsson T."/>
            <person name="Lv J."/>
            <person name="Arendt D."/>
            <person name="Savage R."/>
            <person name="Osoegawa K."/>
            <person name="de Jong P."/>
            <person name="Grimwood J."/>
            <person name="Chapman J.A."/>
            <person name="Shapiro H."/>
            <person name="Aerts A."/>
            <person name="Otillar R.P."/>
            <person name="Terry A.Y."/>
            <person name="Boore J.L."/>
            <person name="Grigoriev I.V."/>
            <person name="Lindberg D.R."/>
            <person name="Seaver E.C."/>
            <person name="Weisblat D.A."/>
            <person name="Putnam N.H."/>
            <person name="Rokhsar D.S."/>
        </authorList>
    </citation>
    <scope>NUCLEOTIDE SEQUENCE</scope>
    <source>
        <strain evidence="3 5">I ESC-2004</strain>
    </source>
</reference>
<protein>
    <recommendedName>
        <fullName evidence="2">DH domain-containing protein</fullName>
    </recommendedName>
</protein>
<dbReference type="EMBL" id="AMQN01012530">
    <property type="status" value="NOT_ANNOTATED_CDS"/>
    <property type="molecule type" value="Genomic_DNA"/>
</dbReference>
<organism evidence="3">
    <name type="scientific">Capitella teleta</name>
    <name type="common">Polychaete worm</name>
    <dbReference type="NCBI Taxonomy" id="283909"/>
    <lineage>
        <taxon>Eukaryota</taxon>
        <taxon>Metazoa</taxon>
        <taxon>Spiralia</taxon>
        <taxon>Lophotrochozoa</taxon>
        <taxon>Annelida</taxon>
        <taxon>Polychaeta</taxon>
        <taxon>Sedentaria</taxon>
        <taxon>Scolecida</taxon>
        <taxon>Capitellidae</taxon>
        <taxon>Capitella</taxon>
    </lineage>
</organism>
<keyword evidence="1" id="KW-0812">Transmembrane</keyword>
<dbReference type="Proteomes" id="UP000014760">
    <property type="component" value="Unassembled WGS sequence"/>
</dbReference>
<dbReference type="Gene3D" id="2.30.29.30">
    <property type="entry name" value="Pleckstrin-homology domain (PH domain)/Phosphotyrosine-binding domain (PTB)"/>
    <property type="match status" value="1"/>
</dbReference>
<proteinExistence type="predicted"/>
<gene>
    <name evidence="3" type="ORF">CAPTEDRAFT_107186</name>
</gene>
<dbReference type="SUPFAM" id="SSF50729">
    <property type="entry name" value="PH domain-like"/>
    <property type="match status" value="1"/>
</dbReference>
<dbReference type="CDD" id="cd00160">
    <property type="entry name" value="RhoGEF"/>
    <property type="match status" value="1"/>
</dbReference>
<dbReference type="HOGENOM" id="CLU_050803_0_0_1"/>
<dbReference type="EMBL" id="KB309584">
    <property type="protein sequence ID" value="ELT93886.1"/>
    <property type="molecule type" value="Genomic_DNA"/>
</dbReference>
<keyword evidence="1" id="KW-1133">Transmembrane helix</keyword>
<dbReference type="InterPro" id="IPR000219">
    <property type="entry name" value="DH_dom"/>
</dbReference>
<dbReference type="InterPro" id="IPR011993">
    <property type="entry name" value="PH-like_dom_sf"/>
</dbReference>
<dbReference type="InterPro" id="IPR035899">
    <property type="entry name" value="DBL_dom_sf"/>
</dbReference>
<evidence type="ECO:0000313" key="5">
    <source>
        <dbReference type="Proteomes" id="UP000014760"/>
    </source>
</evidence>
<dbReference type="PANTHER" id="PTHR45924">
    <property type="entry name" value="FI17866P1"/>
    <property type="match status" value="1"/>
</dbReference>
<name>R7TQX3_CAPTE</name>
<dbReference type="PANTHER" id="PTHR45924:SF2">
    <property type="entry name" value="FI17866P1"/>
    <property type="match status" value="1"/>
</dbReference>
<accession>R7TQX3</accession>
<dbReference type="Gene3D" id="1.20.900.10">
    <property type="entry name" value="Dbl homology (DH) domain"/>
    <property type="match status" value="1"/>
</dbReference>
<evidence type="ECO:0000259" key="2">
    <source>
        <dbReference type="PROSITE" id="PS50010"/>
    </source>
</evidence>
<evidence type="ECO:0000313" key="3">
    <source>
        <dbReference type="EMBL" id="ELT93886.1"/>
    </source>
</evidence>
<evidence type="ECO:0000256" key="1">
    <source>
        <dbReference type="SAM" id="Phobius"/>
    </source>
</evidence>
<keyword evidence="5" id="KW-1185">Reference proteome</keyword>
<keyword evidence="1" id="KW-0472">Membrane</keyword>
<dbReference type="SUPFAM" id="SSF48065">
    <property type="entry name" value="DBL homology domain (DH-domain)"/>
    <property type="match status" value="1"/>
</dbReference>
<dbReference type="EnsemblMetazoa" id="CapteT107186">
    <property type="protein sequence ID" value="CapteP107186"/>
    <property type="gene ID" value="CapteG107186"/>
</dbReference>
<reference evidence="5" key="1">
    <citation type="submission" date="2012-12" db="EMBL/GenBank/DDBJ databases">
        <authorList>
            <person name="Hellsten U."/>
            <person name="Grimwood J."/>
            <person name="Chapman J.A."/>
            <person name="Shapiro H."/>
            <person name="Aerts A."/>
            <person name="Otillar R.P."/>
            <person name="Terry A.Y."/>
            <person name="Boore J.L."/>
            <person name="Simakov O."/>
            <person name="Marletaz F."/>
            <person name="Cho S.-J."/>
            <person name="Edsinger-Gonzales E."/>
            <person name="Havlak P."/>
            <person name="Kuo D.-H."/>
            <person name="Larsson T."/>
            <person name="Lv J."/>
            <person name="Arendt D."/>
            <person name="Savage R."/>
            <person name="Osoegawa K."/>
            <person name="de Jong P."/>
            <person name="Lindberg D.R."/>
            <person name="Seaver E.C."/>
            <person name="Weisblat D.A."/>
            <person name="Putnam N.H."/>
            <person name="Grigoriev I.V."/>
            <person name="Rokhsar D.S."/>
        </authorList>
    </citation>
    <scope>NUCLEOTIDE SEQUENCE</scope>
    <source>
        <strain evidence="5">I ESC-2004</strain>
    </source>
</reference>
<feature type="domain" description="DH" evidence="2">
    <location>
        <begin position="21"/>
        <end position="202"/>
    </location>
</feature>
<dbReference type="SMART" id="SM00325">
    <property type="entry name" value="RhoGEF"/>
    <property type="match status" value="1"/>
</dbReference>
<sequence length="295" mass="34359">MVREGVARECPPEELTEGNSYIDKVVAEIIHTERTYVKDLRDIIQGYLWKVVQDAEDLQITKDDIKALFGNIEAICHFNREFLYLLEQCDWDPVAIAQCFVAKNEGFAIYCDYCTNYPRSVEMLTTFMRQDHIADVFKQQQLALHHSLPLGSFLLKPVQRVLKYHLLLKNILNNFDESWPGHSVILEALDSMTCMAQHINDMKRKHEHILRVQEIQSILYGWTGADLTTFGELVLEDVFRMHGAKGWRQIFLFEKNILLTKKKEDGTLLFKDAILVSFVLIIIFHPIISIYFNFS</sequence>
<dbReference type="GO" id="GO:0031267">
    <property type="term" value="F:small GTPase binding"/>
    <property type="evidence" value="ECO:0007669"/>
    <property type="project" value="TreeGrafter"/>
</dbReference>
<dbReference type="GO" id="GO:0005085">
    <property type="term" value="F:guanyl-nucleotide exchange factor activity"/>
    <property type="evidence" value="ECO:0007669"/>
    <property type="project" value="InterPro"/>
</dbReference>
<reference evidence="4" key="3">
    <citation type="submission" date="2015-06" db="UniProtKB">
        <authorList>
            <consortium name="EnsemblMetazoa"/>
        </authorList>
    </citation>
    <scope>IDENTIFICATION</scope>
</reference>
<dbReference type="OMA" id="CTNYPSV"/>
<dbReference type="AlphaFoldDB" id="R7TQX3"/>